<evidence type="ECO:0000259" key="5">
    <source>
        <dbReference type="Pfam" id="PF13476"/>
    </source>
</evidence>
<dbReference type="Gene3D" id="3.40.50.300">
    <property type="entry name" value="P-loop containing nucleotide triphosphate hydrolases"/>
    <property type="match status" value="2"/>
</dbReference>
<keyword evidence="4" id="KW-0175">Coiled coil</keyword>
<dbReference type="Pfam" id="PF13558">
    <property type="entry name" value="SbcC_Walker_B"/>
    <property type="match status" value="1"/>
</dbReference>
<dbReference type="Pfam" id="PF13476">
    <property type="entry name" value="AAA_23"/>
    <property type="match status" value="1"/>
</dbReference>
<evidence type="ECO:0000256" key="4">
    <source>
        <dbReference type="SAM" id="Coils"/>
    </source>
</evidence>
<comment type="subunit">
    <text evidence="2">Heterodimer of SbcC and SbcD.</text>
</comment>
<evidence type="ECO:0000256" key="2">
    <source>
        <dbReference type="ARBA" id="ARBA00011322"/>
    </source>
</evidence>
<keyword evidence="6" id="KW-0540">Nuclease</keyword>
<feature type="coiled-coil region" evidence="4">
    <location>
        <begin position="592"/>
        <end position="619"/>
    </location>
</feature>
<evidence type="ECO:0000256" key="3">
    <source>
        <dbReference type="ARBA" id="ARBA00013368"/>
    </source>
</evidence>
<feature type="coiled-coil region" evidence="4">
    <location>
        <begin position="386"/>
        <end position="413"/>
    </location>
</feature>
<dbReference type="OrthoDB" id="9795626at2"/>
<dbReference type="GO" id="GO:0016887">
    <property type="term" value="F:ATP hydrolysis activity"/>
    <property type="evidence" value="ECO:0007669"/>
    <property type="project" value="InterPro"/>
</dbReference>
<dbReference type="InterPro" id="IPR038729">
    <property type="entry name" value="Rad50/SbcC_AAA"/>
</dbReference>
<keyword evidence="6" id="KW-0269">Exonuclease</keyword>
<comment type="similarity">
    <text evidence="1">Belongs to the SMC family. SbcC subfamily.</text>
</comment>
<dbReference type="EMBL" id="FRDM01000025">
    <property type="protein sequence ID" value="SHN85016.1"/>
    <property type="molecule type" value="Genomic_DNA"/>
</dbReference>
<evidence type="ECO:0000313" key="6">
    <source>
        <dbReference type="EMBL" id="SHN85016.1"/>
    </source>
</evidence>
<protein>
    <recommendedName>
        <fullName evidence="3">Nuclease SbcCD subunit C</fullName>
    </recommendedName>
</protein>
<dbReference type="GO" id="GO:0006302">
    <property type="term" value="P:double-strand break repair"/>
    <property type="evidence" value="ECO:0007669"/>
    <property type="project" value="InterPro"/>
</dbReference>
<gene>
    <name evidence="6" type="ORF">SAMN05660350_03690</name>
</gene>
<dbReference type="InterPro" id="IPR027417">
    <property type="entry name" value="P-loop_NTPase"/>
</dbReference>
<proteinExistence type="inferred from homology"/>
<dbReference type="GO" id="GO:0004527">
    <property type="term" value="F:exonuclease activity"/>
    <property type="evidence" value="ECO:0007669"/>
    <property type="project" value="UniProtKB-KW"/>
</dbReference>
<sequence length="986" mass="104533">MRLHSLSITAFGPFAGTETVDVDAVARDGLFLLWGPTGAGKTTLLDAVVYALYGTVPGARGEEKRLRSDHAEAATRTEVACELTLAGERLLVVRRPEQTRPKKRGAGETTEQARLTVQRWDGATWEPVSTRIDEGSEYLRVRLGLSAEQFCQVVLLPQGDFARFLRAEPEDRAKLLRTLFDVGRFARAEDWLAGERRAAEEMLRTDRERLGRLLDRVAHAADVAVPEELAPELVGARPGASVNAWVAAVRTRAAGDLTAASAAAETAAAASARLDGELAEARALADRHARRDRARQELARLSAEEEQLGPLRVRADAGRRAEVLRDVLESAGRAALAAEAASTALESGRAAWAEVAAGRDADALTARELRDEAAAARALVPEADRAVRLAREIGRLEREIEALTDRCERGTAAARTWPARIAEAQARVEAAGEAVARLAGLTAAEESARAALAAATQADRTATVLAASRAAADAARTAWLEAREGLVDLRGRRLDGMAAELAAGLTAGADCPVCGATEHPRPAVHAGPVVSADDEERARAAVDAAEERVAATRRGVEERERELAVLRARAGELPLPELAARADQARAALTEVAGLAATVEEARRDLADREAELAAAAAALAADRLAVESRSAERVAREEALAELTARLDAARGDDADLPARERRLTAAAERCEAVLSAGAEELRARATADTARETAGRRASAAGFADLVDAAGALLDAGELAGLERRLRQHDEARSVAAATLADPELTDLPARPDVAALQQRCAELTARREDAVATLEQARRCAGALDALAGDVVSAEVELAERRAWAGRVAGLADLVNGRGANTLRMRLQSFVLAARLEQVAEVASRRLQEMSAGRYTFLHSDAQARNGARGGLGLDVFDEYTGTRRPTKTLSGGESFMASLALALGLADVVTAEAGGIQMDTLFVDEGFGTLDALALDAVMNVLDELRRGGRTVGVISHLEELRTRVPTRLEVVAGRHGSRLAG</sequence>
<dbReference type="SUPFAM" id="SSF52540">
    <property type="entry name" value="P-loop containing nucleoside triphosphate hydrolases"/>
    <property type="match status" value="1"/>
</dbReference>
<dbReference type="Proteomes" id="UP000184428">
    <property type="component" value="Unassembled WGS sequence"/>
</dbReference>
<keyword evidence="6" id="KW-0378">Hydrolase</keyword>
<dbReference type="PANTHER" id="PTHR32114:SF2">
    <property type="entry name" value="ABC TRANSPORTER ABCH.3"/>
    <property type="match status" value="1"/>
</dbReference>
<dbReference type="AlphaFoldDB" id="A0A1M7UQ43"/>
<reference evidence="6 7" key="1">
    <citation type="submission" date="2016-12" db="EMBL/GenBank/DDBJ databases">
        <authorList>
            <person name="Song W.-J."/>
            <person name="Kurnit D.M."/>
        </authorList>
    </citation>
    <scope>NUCLEOTIDE SEQUENCE [LARGE SCALE GENOMIC DNA]</scope>
    <source>
        <strain evidence="6 7">DSM 43162</strain>
    </source>
</reference>
<dbReference type="RefSeq" id="WP_072920138.1">
    <property type="nucleotide sequence ID" value="NZ_FRDM01000025.1"/>
</dbReference>
<evidence type="ECO:0000313" key="7">
    <source>
        <dbReference type="Proteomes" id="UP000184428"/>
    </source>
</evidence>
<name>A0A1M7UQ43_9ACTN</name>
<organism evidence="6 7">
    <name type="scientific">Geodermatophilus obscurus</name>
    <dbReference type="NCBI Taxonomy" id="1861"/>
    <lineage>
        <taxon>Bacteria</taxon>
        <taxon>Bacillati</taxon>
        <taxon>Actinomycetota</taxon>
        <taxon>Actinomycetes</taxon>
        <taxon>Geodermatophilales</taxon>
        <taxon>Geodermatophilaceae</taxon>
        <taxon>Geodermatophilus</taxon>
    </lineage>
</organism>
<feature type="domain" description="Rad50/SbcC-type AAA" evidence="5">
    <location>
        <begin position="5"/>
        <end position="181"/>
    </location>
</feature>
<dbReference type="PANTHER" id="PTHR32114">
    <property type="entry name" value="ABC TRANSPORTER ABCH.3"/>
    <property type="match status" value="1"/>
</dbReference>
<evidence type="ECO:0000256" key="1">
    <source>
        <dbReference type="ARBA" id="ARBA00006930"/>
    </source>
</evidence>
<accession>A0A1M7UQ43</accession>